<evidence type="ECO:0000256" key="1">
    <source>
        <dbReference type="SAM" id="MobiDB-lite"/>
    </source>
</evidence>
<dbReference type="Proteomes" id="UP001454036">
    <property type="component" value="Unassembled WGS sequence"/>
</dbReference>
<accession>A0AAV3R275</accession>
<organism evidence="2 3">
    <name type="scientific">Lithospermum erythrorhizon</name>
    <name type="common">Purple gromwell</name>
    <name type="synonym">Lithospermum officinale var. erythrorhizon</name>
    <dbReference type="NCBI Taxonomy" id="34254"/>
    <lineage>
        <taxon>Eukaryota</taxon>
        <taxon>Viridiplantae</taxon>
        <taxon>Streptophyta</taxon>
        <taxon>Embryophyta</taxon>
        <taxon>Tracheophyta</taxon>
        <taxon>Spermatophyta</taxon>
        <taxon>Magnoliopsida</taxon>
        <taxon>eudicotyledons</taxon>
        <taxon>Gunneridae</taxon>
        <taxon>Pentapetalae</taxon>
        <taxon>asterids</taxon>
        <taxon>lamiids</taxon>
        <taxon>Boraginales</taxon>
        <taxon>Boraginaceae</taxon>
        <taxon>Boraginoideae</taxon>
        <taxon>Lithospermeae</taxon>
        <taxon>Lithospermum</taxon>
    </lineage>
</organism>
<proteinExistence type="predicted"/>
<evidence type="ECO:0000313" key="2">
    <source>
        <dbReference type="EMBL" id="GAA0169965.1"/>
    </source>
</evidence>
<name>A0AAV3R275_LITER</name>
<feature type="region of interest" description="Disordered" evidence="1">
    <location>
        <begin position="122"/>
        <end position="161"/>
    </location>
</feature>
<sequence>MKRHCLKKELRRLYLRKQRILRIKRRRIRQLKITFLELLLHSSPKLIQQKRRQKKKLKKRELLNLQNLILMINKNPIRGKDLLMKMSCNLLRKQLLKDPKRRKPEALELIESQIVANGEINGKGSLKLSKNSSAKSGQKNQGNDSAEVSDSSSSSPFSCSS</sequence>
<evidence type="ECO:0000313" key="3">
    <source>
        <dbReference type="Proteomes" id="UP001454036"/>
    </source>
</evidence>
<gene>
    <name evidence="2" type="ORF">LIER_24337</name>
</gene>
<reference evidence="2 3" key="1">
    <citation type="submission" date="2024-01" db="EMBL/GenBank/DDBJ databases">
        <title>The complete chloroplast genome sequence of Lithospermum erythrorhizon: insights into the phylogenetic relationship among Boraginaceae species and the maternal lineages of purple gromwells.</title>
        <authorList>
            <person name="Okada T."/>
            <person name="Watanabe K."/>
        </authorList>
    </citation>
    <scope>NUCLEOTIDE SEQUENCE [LARGE SCALE GENOMIC DNA]</scope>
</reference>
<dbReference type="EMBL" id="BAABME010007045">
    <property type="protein sequence ID" value="GAA0169965.1"/>
    <property type="molecule type" value="Genomic_DNA"/>
</dbReference>
<dbReference type="AlphaFoldDB" id="A0AAV3R275"/>
<feature type="compositionally biased region" description="Low complexity" evidence="1">
    <location>
        <begin position="145"/>
        <end position="161"/>
    </location>
</feature>
<protein>
    <submittedName>
        <fullName evidence="2">Uncharacterized protein</fullName>
    </submittedName>
</protein>
<feature type="compositionally biased region" description="Low complexity" evidence="1">
    <location>
        <begin position="122"/>
        <end position="137"/>
    </location>
</feature>
<comment type="caution">
    <text evidence="2">The sequence shown here is derived from an EMBL/GenBank/DDBJ whole genome shotgun (WGS) entry which is preliminary data.</text>
</comment>
<keyword evidence="3" id="KW-1185">Reference proteome</keyword>